<keyword evidence="3 10" id="KW-0378">Hydrolase</keyword>
<dbReference type="PRINTS" id="PR00725">
    <property type="entry name" value="DADACBPTASE1"/>
</dbReference>
<organism evidence="10 11">
    <name type="scientific">Methyloligella solikamskensis</name>
    <dbReference type="NCBI Taxonomy" id="1177756"/>
    <lineage>
        <taxon>Bacteria</taxon>
        <taxon>Pseudomonadati</taxon>
        <taxon>Pseudomonadota</taxon>
        <taxon>Alphaproteobacteria</taxon>
        <taxon>Hyphomicrobiales</taxon>
        <taxon>Hyphomicrobiaceae</taxon>
        <taxon>Methyloligella</taxon>
    </lineage>
</organism>
<evidence type="ECO:0000256" key="6">
    <source>
        <dbReference type="ARBA" id="ARBA00023316"/>
    </source>
</evidence>
<name>A0ABW3J7G0_9HYPH</name>
<evidence type="ECO:0000256" key="2">
    <source>
        <dbReference type="ARBA" id="ARBA00022729"/>
    </source>
</evidence>
<evidence type="ECO:0000256" key="7">
    <source>
        <dbReference type="RuleBase" id="RU004016"/>
    </source>
</evidence>
<keyword evidence="4" id="KW-0133">Cell shape</keyword>
<evidence type="ECO:0000256" key="5">
    <source>
        <dbReference type="ARBA" id="ARBA00022984"/>
    </source>
</evidence>
<dbReference type="SUPFAM" id="SSF56601">
    <property type="entry name" value="beta-lactamase/transpeptidase-like"/>
    <property type="match status" value="1"/>
</dbReference>
<protein>
    <submittedName>
        <fullName evidence="10">D-alanyl-D-alanine carboxypeptidase family protein</fullName>
        <ecNumber evidence="10">3.4.-.-</ecNumber>
    </submittedName>
</protein>
<sequence length="297" mass="32181">MMLRRLAAALLTVALLLPPNLAHAGPALVFEPYNGTVFYAEDPDVPWFPASLTKLMTAYIAFSDLRAGRVTMDTKIQCSAHAQSQAPTKLGLPVGGELTLEVAIKIIIVKSANDVAVMLAEALGGGSEQAFVVRMNAAAQHLGMTNTRFANANGLPNENQVTTARDMGRLARAIILQFPEYADIFKLRHVKVGDKILRTHNGLLRDFEGADGMKTGFICDSGFNIVASATRDGRRLVAVVLGEVSVPARRDRVTDLLENGFKRYFWKSLFGTTLDGLAMQASLSDQPAHLRREICGG</sequence>
<keyword evidence="10" id="KW-0121">Carboxypeptidase</keyword>
<keyword evidence="2 8" id="KW-0732">Signal</keyword>
<dbReference type="EMBL" id="JBHTJO010000001">
    <property type="protein sequence ID" value="MFD0986021.1"/>
    <property type="molecule type" value="Genomic_DNA"/>
</dbReference>
<dbReference type="GO" id="GO:0004180">
    <property type="term" value="F:carboxypeptidase activity"/>
    <property type="evidence" value="ECO:0007669"/>
    <property type="project" value="UniProtKB-KW"/>
</dbReference>
<keyword evidence="10" id="KW-0645">Protease</keyword>
<dbReference type="InterPro" id="IPR012338">
    <property type="entry name" value="Beta-lactam/transpept-like"/>
</dbReference>
<dbReference type="Proteomes" id="UP001597102">
    <property type="component" value="Unassembled WGS sequence"/>
</dbReference>
<comment type="similarity">
    <text evidence="1 7">Belongs to the peptidase S11 family.</text>
</comment>
<dbReference type="PANTHER" id="PTHR21581">
    <property type="entry name" value="D-ALANYL-D-ALANINE CARBOXYPEPTIDASE"/>
    <property type="match status" value="1"/>
</dbReference>
<evidence type="ECO:0000256" key="3">
    <source>
        <dbReference type="ARBA" id="ARBA00022801"/>
    </source>
</evidence>
<keyword evidence="5" id="KW-0573">Peptidoglycan synthesis</keyword>
<proteinExistence type="inferred from homology"/>
<dbReference type="RefSeq" id="WP_379085372.1">
    <property type="nucleotide sequence ID" value="NZ_JBHTJO010000001.1"/>
</dbReference>
<keyword evidence="11" id="KW-1185">Reference proteome</keyword>
<feature type="signal peptide" evidence="8">
    <location>
        <begin position="1"/>
        <end position="24"/>
    </location>
</feature>
<dbReference type="InterPro" id="IPR001967">
    <property type="entry name" value="Peptidase_S11_N"/>
</dbReference>
<dbReference type="PANTHER" id="PTHR21581:SF6">
    <property type="entry name" value="TRAFFICKING PROTEIN PARTICLE COMPLEX SUBUNIT 12"/>
    <property type="match status" value="1"/>
</dbReference>
<accession>A0ABW3J7G0</accession>
<dbReference type="InterPro" id="IPR018044">
    <property type="entry name" value="Peptidase_S11"/>
</dbReference>
<feature type="domain" description="Peptidase S11 D-alanyl-D-alanine carboxypeptidase A N-terminal" evidence="9">
    <location>
        <begin position="23"/>
        <end position="243"/>
    </location>
</feature>
<comment type="caution">
    <text evidence="10">The sequence shown here is derived from an EMBL/GenBank/DDBJ whole genome shotgun (WGS) entry which is preliminary data.</text>
</comment>
<dbReference type="Gene3D" id="3.40.710.10">
    <property type="entry name" value="DD-peptidase/beta-lactamase superfamily"/>
    <property type="match status" value="1"/>
</dbReference>
<evidence type="ECO:0000256" key="8">
    <source>
        <dbReference type="SAM" id="SignalP"/>
    </source>
</evidence>
<feature type="chain" id="PRO_5047226538" evidence="8">
    <location>
        <begin position="25"/>
        <end position="297"/>
    </location>
</feature>
<evidence type="ECO:0000313" key="10">
    <source>
        <dbReference type="EMBL" id="MFD0986021.1"/>
    </source>
</evidence>
<evidence type="ECO:0000313" key="11">
    <source>
        <dbReference type="Proteomes" id="UP001597102"/>
    </source>
</evidence>
<evidence type="ECO:0000256" key="4">
    <source>
        <dbReference type="ARBA" id="ARBA00022960"/>
    </source>
</evidence>
<keyword evidence="6" id="KW-0961">Cell wall biogenesis/degradation</keyword>
<gene>
    <name evidence="10" type="ORF">ACFQ2F_02790</name>
</gene>
<evidence type="ECO:0000259" key="9">
    <source>
        <dbReference type="Pfam" id="PF00768"/>
    </source>
</evidence>
<reference evidence="11" key="1">
    <citation type="journal article" date="2019" name="Int. J. Syst. Evol. Microbiol.">
        <title>The Global Catalogue of Microorganisms (GCM) 10K type strain sequencing project: providing services to taxonomists for standard genome sequencing and annotation.</title>
        <authorList>
            <consortium name="The Broad Institute Genomics Platform"/>
            <consortium name="The Broad Institute Genome Sequencing Center for Infectious Disease"/>
            <person name="Wu L."/>
            <person name="Ma J."/>
        </authorList>
    </citation>
    <scope>NUCLEOTIDE SEQUENCE [LARGE SCALE GENOMIC DNA]</scope>
    <source>
        <strain evidence="11">CCUG 61697</strain>
    </source>
</reference>
<evidence type="ECO:0000256" key="1">
    <source>
        <dbReference type="ARBA" id="ARBA00007164"/>
    </source>
</evidence>
<dbReference type="Pfam" id="PF00768">
    <property type="entry name" value="Peptidase_S11"/>
    <property type="match status" value="1"/>
</dbReference>
<dbReference type="EC" id="3.4.-.-" evidence="10"/>